<reference evidence="2 3" key="1">
    <citation type="submission" date="2023-01" db="EMBL/GenBank/DDBJ databases">
        <authorList>
            <person name="Yoon J.-W."/>
        </authorList>
    </citation>
    <scope>NUCLEOTIDE SEQUENCE [LARGE SCALE GENOMIC DNA]</scope>
    <source>
        <strain evidence="2 3">KMU-50</strain>
    </source>
</reference>
<keyword evidence="1" id="KW-1133">Transmembrane helix</keyword>
<proteinExistence type="predicted"/>
<comment type="caution">
    <text evidence="2">The sequence shown here is derived from an EMBL/GenBank/DDBJ whole genome shotgun (WGS) entry which is preliminary data.</text>
</comment>
<protein>
    <recommendedName>
        <fullName evidence="4">NfeD family protein</fullName>
    </recommendedName>
</protein>
<feature type="transmembrane region" description="Helical" evidence="1">
    <location>
        <begin position="52"/>
        <end position="72"/>
    </location>
</feature>
<evidence type="ECO:0000313" key="2">
    <source>
        <dbReference type="EMBL" id="MDA5092692.1"/>
    </source>
</evidence>
<sequence>MLWHEWWVWAAGAIALVILETFIPGFVFLGFAVGAAVVALLVLIGPSIGLPVLLVIFGAVSLTAWLIMRRVFGVRAGQSKKFDSDINEL</sequence>
<name>A0ABT4VWS8_9RHOB</name>
<evidence type="ECO:0008006" key="4">
    <source>
        <dbReference type="Google" id="ProtNLM"/>
    </source>
</evidence>
<keyword evidence="1" id="KW-0472">Membrane</keyword>
<dbReference type="Proteomes" id="UP001528040">
    <property type="component" value="Unassembled WGS sequence"/>
</dbReference>
<evidence type="ECO:0000256" key="1">
    <source>
        <dbReference type="SAM" id="Phobius"/>
    </source>
</evidence>
<dbReference type="EMBL" id="JAQIIO010000001">
    <property type="protein sequence ID" value="MDA5092692.1"/>
    <property type="molecule type" value="Genomic_DNA"/>
</dbReference>
<evidence type="ECO:0000313" key="3">
    <source>
        <dbReference type="Proteomes" id="UP001528040"/>
    </source>
</evidence>
<feature type="transmembrane region" description="Helical" evidence="1">
    <location>
        <begin position="6"/>
        <end position="23"/>
    </location>
</feature>
<gene>
    <name evidence="2" type="ORF">O2N63_01155</name>
</gene>
<keyword evidence="1" id="KW-0812">Transmembrane</keyword>
<keyword evidence="3" id="KW-1185">Reference proteome</keyword>
<dbReference type="RefSeq" id="WP_271052202.1">
    <property type="nucleotide sequence ID" value="NZ_JAQIIO010000001.1"/>
</dbReference>
<accession>A0ABT4VWS8</accession>
<organism evidence="2 3">
    <name type="scientific">Aliiroseovarius salicola</name>
    <dbReference type="NCBI Taxonomy" id="3009082"/>
    <lineage>
        <taxon>Bacteria</taxon>
        <taxon>Pseudomonadati</taxon>
        <taxon>Pseudomonadota</taxon>
        <taxon>Alphaproteobacteria</taxon>
        <taxon>Rhodobacterales</taxon>
        <taxon>Paracoccaceae</taxon>
        <taxon>Aliiroseovarius</taxon>
    </lineage>
</organism>